<feature type="transmembrane region" description="Helical" evidence="5">
    <location>
        <begin position="262"/>
        <end position="282"/>
    </location>
</feature>
<feature type="transmembrane region" description="Helical" evidence="5">
    <location>
        <begin position="131"/>
        <end position="151"/>
    </location>
</feature>
<keyword evidence="4 5" id="KW-0472">Membrane</keyword>
<name>A0A4V2SBA2_9FIRM</name>
<feature type="transmembrane region" description="Helical" evidence="5">
    <location>
        <begin position="288"/>
        <end position="305"/>
    </location>
</feature>
<evidence type="ECO:0000313" key="7">
    <source>
        <dbReference type="Proteomes" id="UP000294919"/>
    </source>
</evidence>
<evidence type="ECO:0000256" key="2">
    <source>
        <dbReference type="ARBA" id="ARBA00022692"/>
    </source>
</evidence>
<sequence length="311" mass="32942">MVTAMLGVLGAMGAWFAVVFLKDFTKHKDNLENNSWGKVTTIGFVTNFFDTLGIGSFAPTTALLRGFKQIEDRLLPGTLNISCTIPVIVEAFIFIKVVQVDTTTLIAMLVAATVGAWVGAGIVAKLPEKKVQFAMGIALFITAFLMLAGQMKWMPGGGAALSEAFDGVKNGLIYKTMDVDGTMLGVPIGIVGGKLIIGVIVNFILGALMTAGIGLYAPCMALIYLLGMSPRVAFPIMMGSCAFLMPVASAKFVKEGAYSRRAAMGVTIGGIIGVFIAAYIVKSLPLDILKWLVIAVIFYTSATMIKTASKK</sequence>
<protein>
    <recommendedName>
        <fullName evidence="5">Probable membrane transporter protein</fullName>
    </recommendedName>
</protein>
<comment type="similarity">
    <text evidence="5">Belongs to the 4-toluene sulfonate uptake permease (TSUP) (TC 2.A.102) family.</text>
</comment>
<dbReference type="InterPro" id="IPR002781">
    <property type="entry name" value="TM_pro_TauE-like"/>
</dbReference>
<evidence type="ECO:0000256" key="4">
    <source>
        <dbReference type="ARBA" id="ARBA00023136"/>
    </source>
</evidence>
<reference evidence="6 7" key="1">
    <citation type="submission" date="2019-03" db="EMBL/GenBank/DDBJ databases">
        <title>Genomic Encyclopedia of Type Strains, Phase IV (KMG-IV): sequencing the most valuable type-strain genomes for metagenomic binning, comparative biology and taxonomic classification.</title>
        <authorList>
            <person name="Goeker M."/>
        </authorList>
    </citation>
    <scope>NUCLEOTIDE SEQUENCE [LARGE SCALE GENOMIC DNA]</scope>
    <source>
        <strain evidence="6 7">DSM 102940</strain>
    </source>
</reference>
<comment type="caution">
    <text evidence="6">The sequence shown here is derived from an EMBL/GenBank/DDBJ whole genome shotgun (WGS) entry which is preliminary data.</text>
</comment>
<evidence type="ECO:0000256" key="3">
    <source>
        <dbReference type="ARBA" id="ARBA00022989"/>
    </source>
</evidence>
<accession>A0A4V2SBA2</accession>
<dbReference type="PANTHER" id="PTHR43483:SF3">
    <property type="entry name" value="MEMBRANE TRANSPORTER PROTEIN HI_0806-RELATED"/>
    <property type="match status" value="1"/>
</dbReference>
<dbReference type="GO" id="GO:0005886">
    <property type="term" value="C:plasma membrane"/>
    <property type="evidence" value="ECO:0007669"/>
    <property type="project" value="UniProtKB-SubCell"/>
</dbReference>
<dbReference type="Pfam" id="PF01925">
    <property type="entry name" value="TauE"/>
    <property type="match status" value="2"/>
</dbReference>
<gene>
    <name evidence="6" type="ORF">EV214_11112</name>
</gene>
<organism evidence="6 7">
    <name type="scientific">Marinisporobacter balticus</name>
    <dbReference type="NCBI Taxonomy" id="2018667"/>
    <lineage>
        <taxon>Bacteria</taxon>
        <taxon>Bacillati</taxon>
        <taxon>Bacillota</taxon>
        <taxon>Clostridia</taxon>
        <taxon>Peptostreptococcales</taxon>
        <taxon>Thermotaleaceae</taxon>
        <taxon>Marinisporobacter</taxon>
    </lineage>
</organism>
<dbReference type="PANTHER" id="PTHR43483">
    <property type="entry name" value="MEMBRANE TRANSPORTER PROTEIN HI_0806-RELATED"/>
    <property type="match status" value="1"/>
</dbReference>
<dbReference type="AlphaFoldDB" id="A0A4V2SBA2"/>
<feature type="transmembrane region" description="Helical" evidence="5">
    <location>
        <begin position="104"/>
        <end position="124"/>
    </location>
</feature>
<evidence type="ECO:0000256" key="5">
    <source>
        <dbReference type="RuleBase" id="RU363041"/>
    </source>
</evidence>
<proteinExistence type="inferred from homology"/>
<keyword evidence="3 5" id="KW-1133">Transmembrane helix</keyword>
<keyword evidence="2 5" id="KW-0812">Transmembrane</keyword>
<evidence type="ECO:0000313" key="6">
    <source>
        <dbReference type="EMBL" id="TCO74750.1"/>
    </source>
</evidence>
<feature type="transmembrane region" description="Helical" evidence="5">
    <location>
        <begin position="203"/>
        <end position="226"/>
    </location>
</feature>
<dbReference type="OrthoDB" id="357960at2"/>
<dbReference type="EMBL" id="SLWV01000011">
    <property type="protein sequence ID" value="TCO74750.1"/>
    <property type="molecule type" value="Genomic_DNA"/>
</dbReference>
<evidence type="ECO:0000256" key="1">
    <source>
        <dbReference type="ARBA" id="ARBA00004141"/>
    </source>
</evidence>
<keyword evidence="5" id="KW-1003">Cell membrane</keyword>
<feature type="transmembrane region" description="Helical" evidence="5">
    <location>
        <begin position="45"/>
        <end position="67"/>
    </location>
</feature>
<comment type="subcellular location">
    <subcellularLocation>
        <location evidence="5">Cell membrane</location>
        <topology evidence="5">Multi-pass membrane protein</topology>
    </subcellularLocation>
    <subcellularLocation>
        <location evidence="1">Membrane</location>
        <topology evidence="1">Multi-pass membrane protein</topology>
    </subcellularLocation>
</comment>
<keyword evidence="7" id="KW-1185">Reference proteome</keyword>
<dbReference type="RefSeq" id="WP_132245018.1">
    <property type="nucleotide sequence ID" value="NZ_SLWV01000011.1"/>
</dbReference>
<dbReference type="Proteomes" id="UP000294919">
    <property type="component" value="Unassembled WGS sequence"/>
</dbReference>